<dbReference type="SUPFAM" id="SSF51219">
    <property type="entry name" value="TRAP-like"/>
    <property type="match status" value="1"/>
</dbReference>
<dbReference type="AlphaFoldDB" id="A0A1G4K1T2"/>
<keyword evidence="5 6" id="KW-0496">Mitochondrion</keyword>
<comment type="similarity">
    <text evidence="2 6">Belongs to the AIM24 family.</text>
</comment>
<protein>
    <recommendedName>
        <fullName evidence="3 6">Altered inheritance of mitochondria protein 24, mitochondrial</fullName>
    </recommendedName>
</protein>
<evidence type="ECO:0000256" key="5">
    <source>
        <dbReference type="ARBA" id="ARBA00023128"/>
    </source>
</evidence>
<dbReference type="EMBL" id="LT598461">
    <property type="protein sequence ID" value="SCU97517.1"/>
    <property type="molecule type" value="Genomic_DNA"/>
</dbReference>
<dbReference type="Gene3D" id="3.60.160.10">
    <property type="entry name" value="Mitochondrial biogenesis AIM24"/>
    <property type="match status" value="1"/>
</dbReference>
<dbReference type="GO" id="GO:0005743">
    <property type="term" value="C:mitochondrial inner membrane"/>
    <property type="evidence" value="ECO:0007669"/>
    <property type="project" value="TreeGrafter"/>
</dbReference>
<feature type="region of interest" description="Disordered" evidence="7">
    <location>
        <begin position="251"/>
        <end position="278"/>
    </location>
</feature>
<evidence type="ECO:0000256" key="1">
    <source>
        <dbReference type="ARBA" id="ARBA00004173"/>
    </source>
</evidence>
<dbReference type="InterPro" id="IPR002838">
    <property type="entry name" value="AIM24"/>
</dbReference>
<organism evidence="8 9">
    <name type="scientific">Lachancea dasiensis</name>
    <dbReference type="NCBI Taxonomy" id="1072105"/>
    <lineage>
        <taxon>Eukaryota</taxon>
        <taxon>Fungi</taxon>
        <taxon>Dikarya</taxon>
        <taxon>Ascomycota</taxon>
        <taxon>Saccharomycotina</taxon>
        <taxon>Saccharomycetes</taxon>
        <taxon>Saccharomycetales</taxon>
        <taxon>Saccharomycetaceae</taxon>
        <taxon>Lachancea</taxon>
    </lineage>
</organism>
<dbReference type="Proteomes" id="UP000190274">
    <property type="component" value="Chromosome H"/>
</dbReference>
<feature type="compositionally biased region" description="Polar residues" evidence="7">
    <location>
        <begin position="261"/>
        <end position="274"/>
    </location>
</feature>
<dbReference type="InterPro" id="IPR016031">
    <property type="entry name" value="Trp_RNA-bd_attenuator-like_dom"/>
</dbReference>
<keyword evidence="4" id="KW-0809">Transit peptide</keyword>
<dbReference type="OrthoDB" id="5295771at2759"/>
<proteinExistence type="inferred from homology"/>
<dbReference type="InterPro" id="IPR036983">
    <property type="entry name" value="AIM24_sf"/>
</dbReference>
<evidence type="ECO:0000256" key="7">
    <source>
        <dbReference type="SAM" id="MobiDB-lite"/>
    </source>
</evidence>
<dbReference type="GO" id="GO:0007007">
    <property type="term" value="P:inner mitochondrial membrane organization"/>
    <property type="evidence" value="ECO:0007669"/>
    <property type="project" value="TreeGrafter"/>
</dbReference>
<evidence type="ECO:0000313" key="8">
    <source>
        <dbReference type="EMBL" id="SCU97517.1"/>
    </source>
</evidence>
<accession>A0A1G4K1T2</accession>
<evidence type="ECO:0000256" key="4">
    <source>
        <dbReference type="ARBA" id="ARBA00022946"/>
    </source>
</evidence>
<name>A0A1G4K1T2_9SACH</name>
<evidence type="ECO:0000256" key="2">
    <source>
        <dbReference type="ARBA" id="ARBA00009322"/>
    </source>
</evidence>
<dbReference type="Pfam" id="PF01987">
    <property type="entry name" value="AIM24"/>
    <property type="match status" value="1"/>
</dbReference>
<keyword evidence="9" id="KW-1185">Reference proteome</keyword>
<gene>
    <name evidence="8" type="ORF">LADA_0H06700G</name>
</gene>
<dbReference type="PANTHER" id="PTHR36959">
    <property type="entry name" value="ALTERED INHERITANCE OF MITOCHONDRIA PROTEIN 24, MITOCHONDRIAL"/>
    <property type="match status" value="1"/>
</dbReference>
<evidence type="ECO:0000313" key="9">
    <source>
        <dbReference type="Proteomes" id="UP000190274"/>
    </source>
</evidence>
<evidence type="ECO:0000256" key="6">
    <source>
        <dbReference type="RuleBase" id="RU363045"/>
    </source>
</evidence>
<comment type="subcellular location">
    <subcellularLocation>
        <location evidence="1 6">Mitochondrion</location>
    </subcellularLocation>
</comment>
<sequence length="401" mass="43923">MLHRFKPIASIRCLSLVKPNTSSVVPAQLAQTLDVEPVFGSANQTLDTKFQTLGTPATLCSASLPASVPLYVRRGCLVSLHNAQNLHVEHNWLGLVWSTLKHGSWRPALFHKLISPQPFNVLVAPNVCNSRLASWFGFSSQPFRTLCLLTLNGSQDWYVYGKNSLIAYEGNTSLEIRHSRLWSGRSSALPGGYRVLQGRGNALLSGAGSVYTVELSNESDELVLKSEHLLAISSKSLNDAKNAVSIYRLTSPKSPQGAHSPASSLHSATPQSPSMPKASQEFSFKEFRDITSSAIVSTWNWLKNTYSILVNGPTQYLKIRGPRSILIQSSHNVFMPATPTAQRVFHANSDSLPTSLPESSHANSSKNYLSYVTVQPNGEVRFESTSNFDAKVAEIEALKRS</sequence>
<dbReference type="PANTHER" id="PTHR36959:SF2">
    <property type="entry name" value="ALTERED INHERITANCE OF MITOCHONDRIA PROTEIN 24, MITOCHONDRIAL"/>
    <property type="match status" value="1"/>
</dbReference>
<evidence type="ECO:0000256" key="3">
    <source>
        <dbReference type="ARBA" id="ARBA00013287"/>
    </source>
</evidence>
<reference evidence="8 9" key="1">
    <citation type="submission" date="2016-03" db="EMBL/GenBank/DDBJ databases">
        <authorList>
            <person name="Devillers H."/>
        </authorList>
    </citation>
    <scope>NUCLEOTIDE SEQUENCE [LARGE SCALE GENOMIC DNA]</scope>
    <source>
        <strain evidence="8">CBS 10888</strain>
    </source>
</reference>